<dbReference type="Pfam" id="PF12697">
    <property type="entry name" value="Abhydrolase_6"/>
    <property type="match status" value="1"/>
</dbReference>
<dbReference type="AlphaFoldDB" id="A0A6D2J045"/>
<sequence>MSEHYHFMFVHGAGHGGRCWYKLANSLRESGHKATCIDLKGAGINPTDPNTVSTLDDYDQPLYDFLSLRQGPFVPTKTSRLKWSPCGLLLITSFFQTVTTLHFSPNLKI</sequence>
<dbReference type="GO" id="GO:0009694">
    <property type="term" value="P:jasmonic acid metabolic process"/>
    <property type="evidence" value="ECO:0007669"/>
    <property type="project" value="TreeGrafter"/>
</dbReference>
<proteinExistence type="predicted"/>
<dbReference type="GO" id="GO:0080032">
    <property type="term" value="F:methyl jasmonate esterase activity"/>
    <property type="evidence" value="ECO:0007669"/>
    <property type="project" value="TreeGrafter"/>
</dbReference>
<dbReference type="Proteomes" id="UP000467841">
    <property type="component" value="Unassembled WGS sequence"/>
</dbReference>
<dbReference type="EMBL" id="CACVBM020001118">
    <property type="protein sequence ID" value="CAA7032344.1"/>
    <property type="molecule type" value="Genomic_DNA"/>
</dbReference>
<feature type="domain" description="AB hydrolase-1" evidence="1">
    <location>
        <begin position="9"/>
        <end position="62"/>
    </location>
</feature>
<dbReference type="Gene3D" id="3.40.50.1820">
    <property type="entry name" value="alpha/beta hydrolase"/>
    <property type="match status" value="1"/>
</dbReference>
<name>A0A6D2J045_9BRAS</name>
<dbReference type="InterPro" id="IPR029058">
    <property type="entry name" value="AB_hydrolase_fold"/>
</dbReference>
<dbReference type="OrthoDB" id="1263307at2759"/>
<dbReference type="GO" id="GO:0080031">
    <property type="term" value="F:methyl salicylate esterase activity"/>
    <property type="evidence" value="ECO:0007669"/>
    <property type="project" value="TreeGrafter"/>
</dbReference>
<dbReference type="GO" id="GO:0009696">
    <property type="term" value="P:salicylic acid metabolic process"/>
    <property type="evidence" value="ECO:0007669"/>
    <property type="project" value="TreeGrafter"/>
</dbReference>
<evidence type="ECO:0000259" key="1">
    <source>
        <dbReference type="Pfam" id="PF12697"/>
    </source>
</evidence>
<protein>
    <recommendedName>
        <fullName evidence="1">AB hydrolase-1 domain-containing protein</fullName>
    </recommendedName>
</protein>
<dbReference type="PANTHER" id="PTHR10992">
    <property type="entry name" value="METHYLESTERASE FAMILY MEMBER"/>
    <property type="match status" value="1"/>
</dbReference>
<evidence type="ECO:0000313" key="2">
    <source>
        <dbReference type="EMBL" id="CAA7032344.1"/>
    </source>
</evidence>
<accession>A0A6D2J045</accession>
<dbReference type="PANTHER" id="PTHR10992:SF1029">
    <property type="entry name" value="METHYLESTERASE 18"/>
    <property type="match status" value="1"/>
</dbReference>
<gene>
    <name evidence="2" type="ORF">MERR_LOCUS19579</name>
</gene>
<dbReference type="SUPFAM" id="SSF53474">
    <property type="entry name" value="alpha/beta-Hydrolases"/>
    <property type="match status" value="1"/>
</dbReference>
<keyword evidence="3" id="KW-1185">Reference proteome</keyword>
<dbReference type="InterPro" id="IPR045889">
    <property type="entry name" value="MES/HNL"/>
</dbReference>
<dbReference type="InterPro" id="IPR000073">
    <property type="entry name" value="AB_hydrolase_1"/>
</dbReference>
<reference evidence="2" key="1">
    <citation type="submission" date="2020-01" db="EMBL/GenBank/DDBJ databases">
        <authorList>
            <person name="Mishra B."/>
        </authorList>
    </citation>
    <scope>NUCLEOTIDE SEQUENCE [LARGE SCALE GENOMIC DNA]</scope>
</reference>
<dbReference type="GO" id="GO:0080030">
    <property type="term" value="F:methyl indole-3-acetate esterase activity"/>
    <property type="evidence" value="ECO:0007669"/>
    <property type="project" value="TreeGrafter"/>
</dbReference>
<organism evidence="2 3">
    <name type="scientific">Microthlaspi erraticum</name>
    <dbReference type="NCBI Taxonomy" id="1685480"/>
    <lineage>
        <taxon>Eukaryota</taxon>
        <taxon>Viridiplantae</taxon>
        <taxon>Streptophyta</taxon>
        <taxon>Embryophyta</taxon>
        <taxon>Tracheophyta</taxon>
        <taxon>Spermatophyta</taxon>
        <taxon>Magnoliopsida</taxon>
        <taxon>eudicotyledons</taxon>
        <taxon>Gunneridae</taxon>
        <taxon>Pentapetalae</taxon>
        <taxon>rosids</taxon>
        <taxon>malvids</taxon>
        <taxon>Brassicales</taxon>
        <taxon>Brassicaceae</taxon>
        <taxon>Coluteocarpeae</taxon>
        <taxon>Microthlaspi</taxon>
    </lineage>
</organism>
<evidence type="ECO:0000313" key="3">
    <source>
        <dbReference type="Proteomes" id="UP000467841"/>
    </source>
</evidence>
<comment type="caution">
    <text evidence="2">The sequence shown here is derived from an EMBL/GenBank/DDBJ whole genome shotgun (WGS) entry which is preliminary data.</text>
</comment>